<evidence type="ECO:0000256" key="1">
    <source>
        <dbReference type="SAM" id="Coils"/>
    </source>
</evidence>
<evidence type="ECO:0000313" key="3">
    <source>
        <dbReference type="EMBL" id="KEQ16827.1"/>
    </source>
</evidence>
<keyword evidence="1" id="KW-0175">Coiled coil</keyword>
<protein>
    <submittedName>
        <fullName evidence="3">Uncharacterized protein</fullName>
    </submittedName>
</protein>
<sequence length="550" mass="62309">MNVNGPGNHSTHLSVLKSHFQSVSDKWKSKWRNRKVAVETQPEKRIRKEAEALTRNMEKELKARSAYVRGQIKKVEKHLLKTTDYRPANGLEWKLNEGLDPEIKRFQEEGSAGVYRDIHLMLSREARQIKKAQERLANKKEEVKETLIKAYLPEEDLISLASVTSQEEAVLLDELKEFLAEEISDEISDEEMAELEALALEELKDERMLDDGDDDELDDIEDMLAEIDKEDSLSLSLSELELLSEIDPELSIPTTTLTDSELQTLMAVGNNVENGEEDEVEKVLKEILSDVRPDTPNRLFTPEELEEMLKDPELNDLIDRLSDAGEDEGIEGTLTFNESSELADIKKKLETLDLSELSVLAKKLQDQVDQESSKLDEAMTLNRLDSKLSDVSDSGDSGYDTELVDDLDELSVSSLKREDLAGILDKQQLSELFDTVIKPVMEKHAEQEDVDALLMQTELRLETKSSLANALKTLSEIPELKDMSRPLVKIAGQAEKGKLPESMAHLERMLDDEMEPLPAETKVESSTFQRKNAMRVKKRKRQPPSPPMIS</sequence>
<evidence type="ECO:0000313" key="4">
    <source>
        <dbReference type="Proteomes" id="UP000028073"/>
    </source>
</evidence>
<evidence type="ECO:0000256" key="2">
    <source>
        <dbReference type="SAM" id="MobiDB-lite"/>
    </source>
</evidence>
<dbReference type="STRING" id="1137799.GZ78_19360"/>
<name>A0A081NEF4_9GAMM</name>
<dbReference type="RefSeq" id="WP_034838979.1">
    <property type="nucleotide sequence ID" value="NZ_JOKH01000004.1"/>
</dbReference>
<proteinExistence type="predicted"/>
<organism evidence="3 4">
    <name type="scientific">Endozoicomonas numazuensis</name>
    <dbReference type="NCBI Taxonomy" id="1137799"/>
    <lineage>
        <taxon>Bacteria</taxon>
        <taxon>Pseudomonadati</taxon>
        <taxon>Pseudomonadota</taxon>
        <taxon>Gammaproteobacteria</taxon>
        <taxon>Oceanospirillales</taxon>
        <taxon>Endozoicomonadaceae</taxon>
        <taxon>Endozoicomonas</taxon>
    </lineage>
</organism>
<dbReference type="Proteomes" id="UP000028073">
    <property type="component" value="Unassembled WGS sequence"/>
</dbReference>
<gene>
    <name evidence="3" type="ORF">GZ78_19360</name>
</gene>
<dbReference type="EMBL" id="JOKH01000004">
    <property type="protein sequence ID" value="KEQ16827.1"/>
    <property type="molecule type" value="Genomic_DNA"/>
</dbReference>
<feature type="compositionally biased region" description="Basic residues" evidence="2">
    <location>
        <begin position="532"/>
        <end position="542"/>
    </location>
</feature>
<accession>A0A081NEF4</accession>
<dbReference type="OrthoDB" id="9869332at2"/>
<keyword evidence="4" id="KW-1185">Reference proteome</keyword>
<comment type="caution">
    <text evidence="3">The sequence shown here is derived from an EMBL/GenBank/DDBJ whole genome shotgun (WGS) entry which is preliminary data.</text>
</comment>
<feature type="coiled-coil region" evidence="1">
    <location>
        <begin position="122"/>
        <end position="149"/>
    </location>
</feature>
<dbReference type="AlphaFoldDB" id="A0A081NEF4"/>
<feature type="coiled-coil region" evidence="1">
    <location>
        <begin position="354"/>
        <end position="381"/>
    </location>
</feature>
<feature type="region of interest" description="Disordered" evidence="2">
    <location>
        <begin position="514"/>
        <end position="550"/>
    </location>
</feature>
<reference evidence="3 4" key="1">
    <citation type="submission" date="2014-06" db="EMBL/GenBank/DDBJ databases">
        <title>Whole Genome Sequences of Three Symbiotic Endozoicomonas Bacteria.</title>
        <authorList>
            <person name="Neave M.J."/>
            <person name="Apprill A."/>
            <person name="Voolstra C.R."/>
        </authorList>
    </citation>
    <scope>NUCLEOTIDE SEQUENCE [LARGE SCALE GENOMIC DNA]</scope>
    <source>
        <strain evidence="3 4">DSM 25634</strain>
    </source>
</reference>